<evidence type="ECO:0000256" key="4">
    <source>
        <dbReference type="ARBA" id="ARBA00010617"/>
    </source>
</evidence>
<dbReference type="VEuPathDB" id="FungiDB:AGR57_2483"/>
<dbReference type="GO" id="GO:0005506">
    <property type="term" value="F:iron ion binding"/>
    <property type="evidence" value="ECO:0007669"/>
    <property type="project" value="InterPro"/>
</dbReference>
<dbReference type="GO" id="GO:0016705">
    <property type="term" value="F:oxidoreductase activity, acting on paired donors, with incorporation or reduction of molecular oxygen"/>
    <property type="evidence" value="ECO:0007669"/>
    <property type="project" value="InterPro"/>
</dbReference>
<evidence type="ECO:0000256" key="5">
    <source>
        <dbReference type="ARBA" id="ARBA00022617"/>
    </source>
</evidence>
<comment type="subcellular location">
    <subcellularLocation>
        <location evidence="2">Membrane</location>
        <topology evidence="2">Single-pass membrane protein</topology>
    </subcellularLocation>
</comment>
<protein>
    <submittedName>
        <fullName evidence="15">Cytochrome P450</fullName>
    </submittedName>
</protein>
<evidence type="ECO:0000256" key="13">
    <source>
        <dbReference type="PIRSR" id="PIRSR602401-1"/>
    </source>
</evidence>
<keyword evidence="8" id="KW-1133">Transmembrane helix</keyword>
<evidence type="ECO:0000256" key="8">
    <source>
        <dbReference type="ARBA" id="ARBA00022989"/>
    </source>
</evidence>
<dbReference type="InterPro" id="IPR017972">
    <property type="entry name" value="Cyt_P450_CS"/>
</dbReference>
<evidence type="ECO:0000256" key="9">
    <source>
        <dbReference type="ARBA" id="ARBA00023002"/>
    </source>
</evidence>
<dbReference type="PROSITE" id="PS00086">
    <property type="entry name" value="CYTOCHROME_P450"/>
    <property type="match status" value="1"/>
</dbReference>
<reference evidence="15" key="1">
    <citation type="submission" date="2010-10" db="EMBL/GenBank/DDBJ databases">
        <title>Phanerochaete chrysosporium cytochrome P450.</title>
        <authorList>
            <person name="Hirosue S."/>
            <person name="Hiratsuka N."/>
            <person name="Ichinose H."/>
            <person name="Wariishi H."/>
        </authorList>
    </citation>
    <scope>NUCLEOTIDE SEQUENCE</scope>
    <source>
        <strain evidence="15">ATCC 34541</strain>
    </source>
</reference>
<dbReference type="InterPro" id="IPR001128">
    <property type="entry name" value="Cyt_P450"/>
</dbReference>
<comment type="cofactor">
    <cofactor evidence="1 13">
        <name>heme</name>
        <dbReference type="ChEBI" id="CHEBI:30413"/>
    </cofactor>
</comment>
<evidence type="ECO:0000256" key="12">
    <source>
        <dbReference type="ARBA" id="ARBA00023136"/>
    </source>
</evidence>
<dbReference type="PRINTS" id="PR00463">
    <property type="entry name" value="EP450I"/>
</dbReference>
<evidence type="ECO:0000256" key="10">
    <source>
        <dbReference type="ARBA" id="ARBA00023004"/>
    </source>
</evidence>
<organism evidence="15">
    <name type="scientific">Phanerodontia chrysosporium</name>
    <name type="common">White-rot fungus</name>
    <name type="synonym">Sporotrichum pruinosum</name>
    <dbReference type="NCBI Taxonomy" id="2822231"/>
    <lineage>
        <taxon>Eukaryota</taxon>
        <taxon>Fungi</taxon>
        <taxon>Dikarya</taxon>
        <taxon>Basidiomycota</taxon>
        <taxon>Agaricomycotina</taxon>
        <taxon>Agaricomycetes</taxon>
        <taxon>Polyporales</taxon>
        <taxon>Phanerochaetaceae</taxon>
        <taxon>Phanerodontia</taxon>
    </lineage>
</organism>
<comment type="similarity">
    <text evidence="4 14">Belongs to the cytochrome P450 family.</text>
</comment>
<evidence type="ECO:0000256" key="14">
    <source>
        <dbReference type="RuleBase" id="RU000461"/>
    </source>
</evidence>
<sequence length="512" mass="58054">MQTVVLAILFVFAIALPIYSRRKRYRLPPGPRGLPIIGNILDIPAGREWLTYAKWSREYGSDIIYLNMAGTPIYVLNSIQATTDLLEKRSSTYSDREIMVMCHEIVGWGKNFAFQPYGDFWREHRRMFHQHFHPEAVTKHHVHILKQAKDLLQRLLIDPDDFMQHLRFMAGAAILRVSYGIDVQPENDHYIGIAERAIHSLALTGNAGSYLVDNLPILKYLPSWAPGARFKRDGEIWRREVDQMFSEPFELVKRKMADGEPPDCVTASLLTTLDERKDRPREELEIAVKQAVGTSYVGGADTTVSSVATFILAMLQFPDVQRTAQAEIDRVVGSTRLPTIEERGSLPYVTAVMKETLRWNQVTPLAVPHKVTVDDEYKGYFIRAGSIVIGNSRAVLHDETRYPNPEAFDPTRFLTPDGKLNPSAPDPVEAAFGFGRRICPGRHFAMDAIWMNLAFILATFNIEKPLDEAGRPIEPSGLYTPGLLSHPEPFRVKFTPRSKAAEALIRETMFYD</sequence>
<gene>
    <name evidence="15" type="primary">PcCYP_20d</name>
</gene>
<keyword evidence="7 13" id="KW-0479">Metal-binding</keyword>
<dbReference type="SUPFAM" id="SSF48264">
    <property type="entry name" value="Cytochrome P450"/>
    <property type="match status" value="1"/>
</dbReference>
<keyword evidence="11 14" id="KW-0503">Monooxygenase</keyword>
<evidence type="ECO:0000256" key="6">
    <source>
        <dbReference type="ARBA" id="ARBA00022692"/>
    </source>
</evidence>
<evidence type="ECO:0000256" key="2">
    <source>
        <dbReference type="ARBA" id="ARBA00004167"/>
    </source>
</evidence>
<dbReference type="InterPro" id="IPR050364">
    <property type="entry name" value="Cytochrome_P450_fung"/>
</dbReference>
<evidence type="ECO:0000313" key="15">
    <source>
        <dbReference type="EMBL" id="BAL05105.1"/>
    </source>
</evidence>
<dbReference type="InterPro" id="IPR036396">
    <property type="entry name" value="Cyt_P450_sf"/>
</dbReference>
<dbReference type="InterPro" id="IPR002401">
    <property type="entry name" value="Cyt_P450_E_grp-I"/>
</dbReference>
<dbReference type="CDD" id="cd11065">
    <property type="entry name" value="CYP64-like"/>
    <property type="match status" value="1"/>
</dbReference>
<dbReference type="GO" id="GO:0004497">
    <property type="term" value="F:monooxygenase activity"/>
    <property type="evidence" value="ECO:0007669"/>
    <property type="project" value="UniProtKB-KW"/>
</dbReference>
<keyword evidence="5 13" id="KW-0349">Heme</keyword>
<evidence type="ECO:0000256" key="7">
    <source>
        <dbReference type="ARBA" id="ARBA00022723"/>
    </source>
</evidence>
<keyword evidence="12" id="KW-0472">Membrane</keyword>
<proteinExistence type="evidence at transcript level"/>
<dbReference type="PRINTS" id="PR00385">
    <property type="entry name" value="P450"/>
</dbReference>
<dbReference type="PANTHER" id="PTHR46300:SF7">
    <property type="entry name" value="P450, PUTATIVE (EUROFUNG)-RELATED"/>
    <property type="match status" value="1"/>
</dbReference>
<feature type="binding site" description="axial binding residue" evidence="13">
    <location>
        <position position="439"/>
    </location>
    <ligand>
        <name>heme</name>
        <dbReference type="ChEBI" id="CHEBI:30413"/>
    </ligand>
    <ligandPart>
        <name>Fe</name>
        <dbReference type="ChEBI" id="CHEBI:18248"/>
    </ligandPart>
</feature>
<dbReference type="Pfam" id="PF00067">
    <property type="entry name" value="p450"/>
    <property type="match status" value="1"/>
</dbReference>
<keyword evidence="6" id="KW-0812">Transmembrane</keyword>
<accession>G5EJP3</accession>
<dbReference type="Gene3D" id="1.10.630.10">
    <property type="entry name" value="Cytochrome P450"/>
    <property type="match status" value="1"/>
</dbReference>
<dbReference type="GO" id="GO:0020037">
    <property type="term" value="F:heme binding"/>
    <property type="evidence" value="ECO:0007669"/>
    <property type="project" value="InterPro"/>
</dbReference>
<dbReference type="AlphaFoldDB" id="G5EJP3"/>
<comment type="pathway">
    <text evidence="3">Secondary metabolite biosynthesis.</text>
</comment>
<evidence type="ECO:0000256" key="3">
    <source>
        <dbReference type="ARBA" id="ARBA00005179"/>
    </source>
</evidence>
<evidence type="ECO:0000256" key="11">
    <source>
        <dbReference type="ARBA" id="ARBA00023033"/>
    </source>
</evidence>
<keyword evidence="10 13" id="KW-0408">Iron</keyword>
<keyword evidence="9 14" id="KW-0560">Oxidoreductase</keyword>
<dbReference type="EMBL" id="AB597818">
    <property type="protein sequence ID" value="BAL05105.1"/>
    <property type="molecule type" value="mRNA"/>
</dbReference>
<name>G5EJP3_PHACH</name>
<evidence type="ECO:0000256" key="1">
    <source>
        <dbReference type="ARBA" id="ARBA00001971"/>
    </source>
</evidence>
<dbReference type="PANTHER" id="PTHR46300">
    <property type="entry name" value="P450, PUTATIVE (EUROFUNG)-RELATED-RELATED"/>
    <property type="match status" value="1"/>
</dbReference>
<dbReference type="GO" id="GO:0016020">
    <property type="term" value="C:membrane"/>
    <property type="evidence" value="ECO:0007669"/>
    <property type="project" value="UniProtKB-SubCell"/>
</dbReference>